<keyword evidence="3" id="KW-1185">Reference proteome</keyword>
<comment type="caution">
    <text evidence="2">The sequence shown here is derived from an EMBL/GenBank/DDBJ whole genome shotgun (WGS) entry which is preliminary data.</text>
</comment>
<protein>
    <submittedName>
        <fullName evidence="2">Uncharacterized protein</fullName>
    </submittedName>
</protein>
<reference evidence="2 3" key="1">
    <citation type="journal article" date="2011" name="Cell">
        <title>The monarch butterfly genome yields insights into long-distance migration.</title>
        <authorList>
            <person name="Zhan S."/>
            <person name="Merlin C."/>
            <person name="Boore J.L."/>
            <person name="Reppert S.M."/>
        </authorList>
    </citation>
    <scope>NUCLEOTIDE SEQUENCE [LARGE SCALE GENOMIC DNA]</scope>
    <source>
        <strain evidence="2">F-2</strain>
    </source>
</reference>
<proteinExistence type="predicted"/>
<keyword evidence="1" id="KW-0472">Membrane</keyword>
<sequence length="57" mass="6022">MNEKSAKSSALPAGVVIVINLLSMILCIFVFAVSLLSIAAPSTLLYIINSFGSSFMK</sequence>
<evidence type="ECO:0000256" key="1">
    <source>
        <dbReference type="SAM" id="Phobius"/>
    </source>
</evidence>
<dbReference type="Proteomes" id="UP000007151">
    <property type="component" value="Unassembled WGS sequence"/>
</dbReference>
<dbReference type="EMBL" id="AGBW02008795">
    <property type="protein sequence ID" value="OWR52543.1"/>
    <property type="molecule type" value="Genomic_DNA"/>
</dbReference>
<dbReference type="KEGG" id="dpl:KGM_215002A"/>
<dbReference type="AlphaFoldDB" id="A0A212FFP5"/>
<name>A0A212FFP5_DANPL</name>
<organism evidence="2 3">
    <name type="scientific">Danaus plexippus plexippus</name>
    <dbReference type="NCBI Taxonomy" id="278856"/>
    <lineage>
        <taxon>Eukaryota</taxon>
        <taxon>Metazoa</taxon>
        <taxon>Ecdysozoa</taxon>
        <taxon>Arthropoda</taxon>
        <taxon>Hexapoda</taxon>
        <taxon>Insecta</taxon>
        <taxon>Pterygota</taxon>
        <taxon>Neoptera</taxon>
        <taxon>Endopterygota</taxon>
        <taxon>Lepidoptera</taxon>
        <taxon>Glossata</taxon>
        <taxon>Ditrysia</taxon>
        <taxon>Papilionoidea</taxon>
        <taxon>Nymphalidae</taxon>
        <taxon>Danainae</taxon>
        <taxon>Danaini</taxon>
        <taxon>Danaina</taxon>
        <taxon>Danaus</taxon>
        <taxon>Danaus</taxon>
    </lineage>
</organism>
<feature type="transmembrane region" description="Helical" evidence="1">
    <location>
        <begin position="15"/>
        <end position="48"/>
    </location>
</feature>
<keyword evidence="1" id="KW-1133">Transmembrane helix</keyword>
<gene>
    <name evidence="2" type="ORF">KGM_215002A</name>
</gene>
<accession>A0A212FFP5</accession>
<evidence type="ECO:0000313" key="2">
    <source>
        <dbReference type="EMBL" id="OWR52543.1"/>
    </source>
</evidence>
<dbReference type="InParanoid" id="A0A212FFP5"/>
<evidence type="ECO:0000313" key="3">
    <source>
        <dbReference type="Proteomes" id="UP000007151"/>
    </source>
</evidence>
<feature type="non-terminal residue" evidence="2">
    <location>
        <position position="57"/>
    </location>
</feature>
<keyword evidence="1" id="KW-0812">Transmembrane</keyword>